<feature type="compositionally biased region" description="Gly residues" evidence="1">
    <location>
        <begin position="68"/>
        <end position="84"/>
    </location>
</feature>
<comment type="caution">
    <text evidence="3">The sequence shown here is derived from an EMBL/GenBank/DDBJ whole genome shotgun (WGS) entry which is preliminary data.</text>
</comment>
<dbReference type="Proteomes" id="UP000294257">
    <property type="component" value="Unassembled WGS sequence"/>
</dbReference>
<keyword evidence="4" id="KW-1185">Reference proteome</keyword>
<evidence type="ECO:0000256" key="2">
    <source>
        <dbReference type="SAM" id="Phobius"/>
    </source>
</evidence>
<protein>
    <recommendedName>
        <fullName evidence="5">DUF5666 domain-containing protein</fullName>
    </recommendedName>
</protein>
<gene>
    <name evidence="3" type="ORF">EV193_105413</name>
</gene>
<reference evidence="3 4" key="1">
    <citation type="submission" date="2019-02" db="EMBL/GenBank/DDBJ databases">
        <title>Genomic Encyclopedia of Type Strains, Phase IV (KMG-IV): sequencing the most valuable type-strain genomes for metagenomic binning, comparative biology and taxonomic classification.</title>
        <authorList>
            <person name="Goeker M."/>
        </authorList>
    </citation>
    <scope>NUCLEOTIDE SEQUENCE [LARGE SCALE GENOMIC DNA]</scope>
    <source>
        <strain evidence="3 4">DSM 101727</strain>
    </source>
</reference>
<proteinExistence type="predicted"/>
<evidence type="ECO:0000256" key="1">
    <source>
        <dbReference type="SAM" id="MobiDB-lite"/>
    </source>
</evidence>
<dbReference type="OrthoDB" id="3826959at2"/>
<feature type="transmembrane region" description="Helical" evidence="2">
    <location>
        <begin position="33"/>
        <end position="53"/>
    </location>
</feature>
<feature type="region of interest" description="Disordered" evidence="1">
    <location>
        <begin position="60"/>
        <end position="94"/>
    </location>
</feature>
<keyword evidence="2" id="KW-0472">Membrane</keyword>
<feature type="region of interest" description="Disordered" evidence="1">
    <location>
        <begin position="1"/>
        <end position="29"/>
    </location>
</feature>
<dbReference type="AlphaFoldDB" id="A0A4V2ESK1"/>
<evidence type="ECO:0000313" key="3">
    <source>
        <dbReference type="EMBL" id="RZS37853.1"/>
    </source>
</evidence>
<accession>A0A4V2ESK1</accession>
<keyword evidence="2" id="KW-0812">Transmembrane</keyword>
<keyword evidence="2" id="KW-1133">Transmembrane helix</keyword>
<dbReference type="RefSeq" id="WP_130345274.1">
    <property type="nucleotide sequence ID" value="NZ_SGWQ01000005.1"/>
</dbReference>
<name>A0A4V2ESK1_9PSEU</name>
<evidence type="ECO:0000313" key="4">
    <source>
        <dbReference type="Proteomes" id="UP000294257"/>
    </source>
</evidence>
<feature type="compositionally biased region" description="Basic and acidic residues" evidence="1">
    <location>
        <begin position="1"/>
        <end position="11"/>
    </location>
</feature>
<evidence type="ECO:0008006" key="5">
    <source>
        <dbReference type="Google" id="ProtNLM"/>
    </source>
</evidence>
<dbReference type="EMBL" id="SGWQ01000005">
    <property type="protein sequence ID" value="RZS37853.1"/>
    <property type="molecule type" value="Genomic_DNA"/>
</dbReference>
<sequence length="165" mass="16348">MSQQLPDRDDLLTQPDQSTLDAELRESSGTSKVTVVLAAVALAGAAFAGGVWAHSALADDGQPAAAQPGGGMVRGPGGGGGQGGPRSNSGPVARGITGTVVRVDGQQMVIKTENGQEITVALAGDTKVQVATPGTVADLTNGATVAVQGQPENGTIKAQVITKQP</sequence>
<organism evidence="3 4">
    <name type="scientific">Herbihabitans rhizosphaerae</name>
    <dbReference type="NCBI Taxonomy" id="1872711"/>
    <lineage>
        <taxon>Bacteria</taxon>
        <taxon>Bacillati</taxon>
        <taxon>Actinomycetota</taxon>
        <taxon>Actinomycetes</taxon>
        <taxon>Pseudonocardiales</taxon>
        <taxon>Pseudonocardiaceae</taxon>
        <taxon>Herbihabitans</taxon>
    </lineage>
</organism>